<accession>A0ABS2P580</accession>
<dbReference type="EMBL" id="JAFBED010000014">
    <property type="protein sequence ID" value="MBM7622120.1"/>
    <property type="molecule type" value="Genomic_DNA"/>
</dbReference>
<evidence type="ECO:0000313" key="2">
    <source>
        <dbReference type="EMBL" id="MBM7622120.1"/>
    </source>
</evidence>
<dbReference type="SUPFAM" id="SSF51735">
    <property type="entry name" value="NAD(P)-binding Rossmann-fold domains"/>
    <property type="match status" value="1"/>
</dbReference>
<feature type="domain" description="NAD(P)-binding" evidence="1">
    <location>
        <begin position="7"/>
        <end position="189"/>
    </location>
</feature>
<comment type="caution">
    <text evidence="2">The sequence shown here is derived from an EMBL/GenBank/DDBJ whole genome shotgun (WGS) entry which is preliminary data.</text>
</comment>
<sequence length="214" mass="23418">MRILVVGANGQIGSKLVKMLKEDDRYTPVAMVRKEEQSEKFQSEGIEAVLADLEGPVGDLENAVKGNDAIIFAAGSGGSTGLDKTLLIDLDGAVKVMEAAENSNVNRFILVSALQAHNRENWNEEIRPYYVAKHYADKMLEASSLDYTIVRPGGLLNEPGMGRIQLGLNLERGSIPREDVARTLLEIISAENSYRTAFDLISGEVEIQKAVKEI</sequence>
<dbReference type="Proteomes" id="UP000737402">
    <property type="component" value="Unassembled WGS sequence"/>
</dbReference>
<keyword evidence="3" id="KW-1185">Reference proteome</keyword>
<dbReference type="Gene3D" id="3.40.50.720">
    <property type="entry name" value="NAD(P)-binding Rossmann-like Domain"/>
    <property type="match status" value="1"/>
</dbReference>
<reference evidence="2 3" key="1">
    <citation type="submission" date="2021-01" db="EMBL/GenBank/DDBJ databases">
        <title>Genomic Encyclopedia of Type Strains, Phase IV (KMG-IV): sequencing the most valuable type-strain genomes for metagenomic binning, comparative biology and taxonomic classification.</title>
        <authorList>
            <person name="Goeker M."/>
        </authorList>
    </citation>
    <scope>NUCLEOTIDE SEQUENCE [LARGE SCALE GENOMIC DNA]</scope>
    <source>
        <strain evidence="2 3">DSM 25879</strain>
    </source>
</reference>
<name>A0ABS2P580_9BACI</name>
<proteinExistence type="predicted"/>
<dbReference type="Pfam" id="PF13460">
    <property type="entry name" value="NAD_binding_10"/>
    <property type="match status" value="1"/>
</dbReference>
<evidence type="ECO:0000313" key="3">
    <source>
        <dbReference type="Proteomes" id="UP000737402"/>
    </source>
</evidence>
<evidence type="ECO:0000259" key="1">
    <source>
        <dbReference type="Pfam" id="PF13460"/>
    </source>
</evidence>
<protein>
    <submittedName>
        <fullName evidence="2">Uncharacterized protein YbjT (DUF2867 family)</fullName>
    </submittedName>
</protein>
<dbReference type="CDD" id="cd05243">
    <property type="entry name" value="SDR_a5"/>
    <property type="match status" value="1"/>
</dbReference>
<dbReference type="RefSeq" id="WP_204419444.1">
    <property type="nucleotide sequence ID" value="NZ_JAFBED010000014.1"/>
</dbReference>
<dbReference type="InterPro" id="IPR036291">
    <property type="entry name" value="NAD(P)-bd_dom_sf"/>
</dbReference>
<dbReference type="PANTHER" id="PTHR15020">
    <property type="entry name" value="FLAVIN REDUCTASE-RELATED"/>
    <property type="match status" value="1"/>
</dbReference>
<gene>
    <name evidence="2" type="ORF">JOC95_004031</name>
</gene>
<organism evidence="2 3">
    <name type="scientific">Sutcliffiella tianshenii</name>
    <dbReference type="NCBI Taxonomy" id="1463404"/>
    <lineage>
        <taxon>Bacteria</taxon>
        <taxon>Bacillati</taxon>
        <taxon>Bacillota</taxon>
        <taxon>Bacilli</taxon>
        <taxon>Bacillales</taxon>
        <taxon>Bacillaceae</taxon>
        <taxon>Sutcliffiella</taxon>
    </lineage>
</organism>
<dbReference type="PANTHER" id="PTHR15020:SF50">
    <property type="entry name" value="UPF0659 PROTEIN YMR090W"/>
    <property type="match status" value="1"/>
</dbReference>
<dbReference type="InterPro" id="IPR016040">
    <property type="entry name" value="NAD(P)-bd_dom"/>
</dbReference>